<reference evidence="2 3" key="1">
    <citation type="submission" date="2017-04" db="EMBL/GenBank/DDBJ databases">
        <authorList>
            <person name="Afonso C.L."/>
            <person name="Miller P.J."/>
            <person name="Scott M.A."/>
            <person name="Spackman E."/>
            <person name="Goraichik I."/>
            <person name="Dimitrov K.M."/>
            <person name="Suarez D.L."/>
            <person name="Swayne D.E."/>
        </authorList>
    </citation>
    <scope>NUCLEOTIDE SEQUENCE [LARGE SCALE GENOMIC DNA]</scope>
    <source>
        <strain evidence="2 3">USBA 355</strain>
    </source>
</reference>
<dbReference type="InterPro" id="IPR052026">
    <property type="entry name" value="ExeA_AAA_ATPase_DNA-bind"/>
</dbReference>
<feature type="domain" description="ORC1/DEAH AAA+ ATPase" evidence="1">
    <location>
        <begin position="2"/>
        <end position="109"/>
    </location>
</feature>
<proteinExistence type="predicted"/>
<dbReference type="Pfam" id="PF13401">
    <property type="entry name" value="AAA_22"/>
    <property type="match status" value="1"/>
</dbReference>
<dbReference type="SUPFAM" id="SSF52540">
    <property type="entry name" value="P-loop containing nucleoside triphosphate hydrolases"/>
    <property type="match status" value="1"/>
</dbReference>
<evidence type="ECO:0000313" key="3">
    <source>
        <dbReference type="Proteomes" id="UP000192917"/>
    </source>
</evidence>
<gene>
    <name evidence="2" type="ORF">SAMN05428998_1912</name>
</gene>
<dbReference type="InterPro" id="IPR049945">
    <property type="entry name" value="AAA_22"/>
</dbReference>
<evidence type="ECO:0000259" key="1">
    <source>
        <dbReference type="Pfam" id="PF13401"/>
    </source>
</evidence>
<dbReference type="Proteomes" id="UP000192917">
    <property type="component" value="Unassembled WGS sequence"/>
</dbReference>
<dbReference type="PANTHER" id="PTHR35894:SF5">
    <property type="entry name" value="MU-LIKE PROPHAGE FLUMU DNA TRANSPOSITION PROTEIN B"/>
    <property type="match status" value="1"/>
</dbReference>
<accession>A0A1Y6CSU2</accession>
<dbReference type="STRING" id="560819.SAMN05428998_1912"/>
<feature type="non-terminal residue" evidence="2">
    <location>
        <position position="1"/>
    </location>
</feature>
<dbReference type="InterPro" id="IPR027417">
    <property type="entry name" value="P-loop_NTPase"/>
</dbReference>
<evidence type="ECO:0000313" key="2">
    <source>
        <dbReference type="EMBL" id="SMF86602.1"/>
    </source>
</evidence>
<keyword evidence="3" id="KW-1185">Reference proteome</keyword>
<organism evidence="2 3">
    <name type="scientific">Tistlia consotensis USBA 355</name>
    <dbReference type="NCBI Taxonomy" id="560819"/>
    <lineage>
        <taxon>Bacteria</taxon>
        <taxon>Pseudomonadati</taxon>
        <taxon>Pseudomonadota</taxon>
        <taxon>Alphaproteobacteria</taxon>
        <taxon>Rhodospirillales</taxon>
        <taxon>Rhodovibrionaceae</taxon>
        <taxon>Tistlia</taxon>
    </lineage>
</organism>
<dbReference type="Gene3D" id="3.40.50.300">
    <property type="entry name" value="P-loop containing nucleotide triphosphate hydrolases"/>
    <property type="match status" value="1"/>
</dbReference>
<dbReference type="GO" id="GO:0016887">
    <property type="term" value="F:ATP hydrolysis activity"/>
    <property type="evidence" value="ECO:0007669"/>
    <property type="project" value="InterPro"/>
</dbReference>
<dbReference type="PANTHER" id="PTHR35894">
    <property type="entry name" value="GENERAL SECRETION PATHWAY PROTEIN A-RELATED"/>
    <property type="match status" value="1"/>
</dbReference>
<name>A0A1Y6CSU2_9PROT</name>
<sequence>AFYGPSGFGKSVSAAYAANSHRAYYVEAKASWTRRFFLLSVLREMGIEPAKTIPEMVEQISEQLVLSRRPLIIDEMDHVVDRRMVDLVRDIYDGSASPILLIGEEQLPAKLKRWERFDGRILEWAPAQPLDLGDARHLRRLYVRRVEIADDLLQHLVELAHGSARRLCVNLDRIEKEAQAMGADRIDRAAWGDRPLYTGEAPKRRLS</sequence>
<dbReference type="EMBL" id="FWZX01000091">
    <property type="protein sequence ID" value="SMF86602.1"/>
    <property type="molecule type" value="Genomic_DNA"/>
</dbReference>
<protein>
    <submittedName>
        <fullName evidence="2">AAA domain-containing protein</fullName>
    </submittedName>
</protein>
<dbReference type="RefSeq" id="WP_085127571.1">
    <property type="nucleotide sequence ID" value="NZ_FWZX01000091.1"/>
</dbReference>
<dbReference type="AlphaFoldDB" id="A0A1Y6CSU2"/>